<dbReference type="AlphaFoldDB" id="A0AAE3M669"/>
<dbReference type="InterPro" id="IPR027417">
    <property type="entry name" value="P-loop_NTPase"/>
</dbReference>
<dbReference type="InterPro" id="IPR049730">
    <property type="entry name" value="SNF2/RAD54-like_C"/>
</dbReference>
<keyword evidence="4" id="KW-0347">Helicase</keyword>
<comment type="caution">
    <text evidence="4">The sequence shown here is derived from an EMBL/GenBank/DDBJ whole genome shotgun (WGS) entry which is preliminary data.</text>
</comment>
<dbReference type="InterPro" id="IPR038718">
    <property type="entry name" value="SNF2-like_sf"/>
</dbReference>
<reference evidence="4" key="1">
    <citation type="submission" date="2022-10" db="EMBL/GenBank/DDBJ databases">
        <authorList>
            <person name="Yu W.X."/>
        </authorList>
    </citation>
    <scope>NUCLEOTIDE SEQUENCE</scope>
    <source>
        <strain evidence="4">AAT</strain>
    </source>
</reference>
<dbReference type="CDD" id="cd18793">
    <property type="entry name" value="SF2_C_SNF"/>
    <property type="match status" value="1"/>
</dbReference>
<dbReference type="PANTHER" id="PTHR45629:SF7">
    <property type="entry name" value="DNA EXCISION REPAIR PROTEIN ERCC-6-RELATED"/>
    <property type="match status" value="1"/>
</dbReference>
<dbReference type="CDD" id="cd18012">
    <property type="entry name" value="DEXQc_arch_SWI2_SNF2"/>
    <property type="match status" value="1"/>
</dbReference>
<dbReference type="GO" id="GO:0004386">
    <property type="term" value="F:helicase activity"/>
    <property type="evidence" value="ECO:0007669"/>
    <property type="project" value="UniProtKB-KW"/>
</dbReference>
<dbReference type="Pfam" id="PF00176">
    <property type="entry name" value="SNF2-rel_dom"/>
    <property type="match status" value="1"/>
</dbReference>
<dbReference type="PANTHER" id="PTHR45629">
    <property type="entry name" value="SNF2/RAD54 FAMILY MEMBER"/>
    <property type="match status" value="1"/>
</dbReference>
<dbReference type="GO" id="GO:0016787">
    <property type="term" value="F:hydrolase activity"/>
    <property type="evidence" value="ECO:0007669"/>
    <property type="project" value="UniProtKB-KW"/>
</dbReference>
<dbReference type="SUPFAM" id="SSF52540">
    <property type="entry name" value="P-loop containing nucleoside triphosphate hydrolases"/>
    <property type="match status" value="2"/>
</dbReference>
<feature type="domain" description="Helicase ATP-binding" evidence="2">
    <location>
        <begin position="499"/>
        <end position="688"/>
    </location>
</feature>
<keyword evidence="1" id="KW-0378">Hydrolase</keyword>
<protein>
    <submittedName>
        <fullName evidence="4">DEAD/DEAH box helicase</fullName>
    </submittedName>
</protein>
<dbReference type="PROSITE" id="PS51194">
    <property type="entry name" value="HELICASE_CTER"/>
    <property type="match status" value="1"/>
</dbReference>
<proteinExistence type="predicted"/>
<dbReference type="SMART" id="SM00490">
    <property type="entry name" value="HELICc"/>
    <property type="match status" value="1"/>
</dbReference>
<dbReference type="Proteomes" id="UP001209229">
    <property type="component" value="Unassembled WGS sequence"/>
</dbReference>
<evidence type="ECO:0000313" key="5">
    <source>
        <dbReference type="Proteomes" id="UP001209229"/>
    </source>
</evidence>
<evidence type="ECO:0000256" key="1">
    <source>
        <dbReference type="ARBA" id="ARBA00022801"/>
    </source>
</evidence>
<evidence type="ECO:0000313" key="4">
    <source>
        <dbReference type="EMBL" id="MCW3787864.1"/>
    </source>
</evidence>
<dbReference type="Gene3D" id="3.40.50.300">
    <property type="entry name" value="P-loop containing nucleotide triphosphate hydrolases"/>
    <property type="match status" value="1"/>
</dbReference>
<dbReference type="Gene3D" id="3.40.50.10810">
    <property type="entry name" value="Tandem AAA-ATPase domain"/>
    <property type="match status" value="1"/>
</dbReference>
<sequence length="974" mass="112882">MENFIVVLTENRHLGLLAVPYLVENMEETPSLSLNEKVDTSNPDKYDYSFTKTELDILKVLNKLNDKHLFNIYSKDKTIKLFYNNLDEKKLTDIIRPHIEKYMALCFDLLAGAPNIPVYFKDAKYSNLYKSDRINIYKEIAEPVFYFTLSEDGITYSLKIKIKDENLTLTYKKPLVICHEPCALLVKNVLYRFKDTDSKKFIPFFEKSEVNIQPRSVPTYLETFVSNAIKSHHVVHEGFDIIEDKTKPKAILSVEQNISQIPVLALKFKYAQKEYLANSASNIALQLNENEGKYTFIKYKRDIDWENNIVDFIEDHGLIKESGANFIPNNQNDSNAVKELIDWINKNYDILSNEGITIKQGNLDNNYFLGNFSCEFTTNKSKDWFDLQMRVVVGDFEIPFLKIRKYIIAGRNEYVLPNGEVFLIPEEWFSNYADILTFAEEKGGSIKLNSMYYNLLKTEIPTYNHTDFKSTLEGKDNKVPQGLQASLRPYQLQGFKWMNYLHNNNFGGILADDMGLGKTLQTITLLLKIYEESQLEDTEIEQIQQLNLFETSNLEGFNISGIPTSLIVMPTSLIHNWLNEFKKFAPSLKIYIYSGSKRLKSRELGKIIRHYHVVLSSYGVVRNDIEYLKNFHFHYAILDESQYIKNPNSKIYDAIMQLNCNKKMVLTGTPIENSLSDLWAQMNFVNEGLLGNLTFFKRQYIAPIEKSNSEEHEDKLQKLIEPFVLRRTKEKVAKELPPVTEQVMYCDMTPEQKKIYESEKSGIRNELLKTFEINGLEKSTFLALQGLTRLRQIANHPVFVKSDYKGESGKFNMIVDNLENIVNEKHKVLIFSSFVKDLDLLEKELNKRKIKYSKLTGSTTNRQEVVSAFENHKDCKVFLISLKAGGVGLNLVSADYVFLLNPWWNPAAESQAINRAHRIGQKQNVFVYRFISTETIEEKIMKLQEHKSKLADTFINSNNPFKNMNETQIKELFS</sequence>
<keyword evidence="4" id="KW-0547">Nucleotide-binding</keyword>
<dbReference type="EMBL" id="JAPDPJ010000038">
    <property type="protein sequence ID" value="MCW3787864.1"/>
    <property type="molecule type" value="Genomic_DNA"/>
</dbReference>
<dbReference type="Pfam" id="PF00271">
    <property type="entry name" value="Helicase_C"/>
    <property type="match status" value="1"/>
</dbReference>
<dbReference type="InterPro" id="IPR050496">
    <property type="entry name" value="SNF2_RAD54_helicase_repair"/>
</dbReference>
<organism evidence="4 5">
    <name type="scientific">Plebeiibacterium sediminum</name>
    <dbReference type="NCBI Taxonomy" id="2992112"/>
    <lineage>
        <taxon>Bacteria</taxon>
        <taxon>Pseudomonadati</taxon>
        <taxon>Bacteroidota</taxon>
        <taxon>Bacteroidia</taxon>
        <taxon>Marinilabiliales</taxon>
        <taxon>Marinilabiliaceae</taxon>
        <taxon>Plebeiibacterium</taxon>
    </lineage>
</organism>
<feature type="domain" description="Helicase C-terminal" evidence="3">
    <location>
        <begin position="813"/>
        <end position="967"/>
    </location>
</feature>
<dbReference type="PROSITE" id="PS51192">
    <property type="entry name" value="HELICASE_ATP_BIND_1"/>
    <property type="match status" value="1"/>
</dbReference>
<keyword evidence="5" id="KW-1185">Reference proteome</keyword>
<dbReference type="InterPro" id="IPR000330">
    <property type="entry name" value="SNF2_N"/>
</dbReference>
<dbReference type="GO" id="GO:0005524">
    <property type="term" value="F:ATP binding"/>
    <property type="evidence" value="ECO:0007669"/>
    <property type="project" value="InterPro"/>
</dbReference>
<dbReference type="InterPro" id="IPR014001">
    <property type="entry name" value="Helicase_ATP-bd"/>
</dbReference>
<keyword evidence="4" id="KW-0067">ATP-binding</keyword>
<dbReference type="InterPro" id="IPR001650">
    <property type="entry name" value="Helicase_C-like"/>
</dbReference>
<accession>A0AAE3M669</accession>
<dbReference type="GO" id="GO:0015616">
    <property type="term" value="F:DNA translocase activity"/>
    <property type="evidence" value="ECO:0007669"/>
    <property type="project" value="TreeGrafter"/>
</dbReference>
<evidence type="ECO:0000259" key="3">
    <source>
        <dbReference type="PROSITE" id="PS51194"/>
    </source>
</evidence>
<dbReference type="RefSeq" id="WP_301191428.1">
    <property type="nucleotide sequence ID" value="NZ_JAPDPJ010000038.1"/>
</dbReference>
<name>A0AAE3M669_9BACT</name>
<evidence type="ECO:0000259" key="2">
    <source>
        <dbReference type="PROSITE" id="PS51192"/>
    </source>
</evidence>
<dbReference type="SMART" id="SM00487">
    <property type="entry name" value="DEXDc"/>
    <property type="match status" value="1"/>
</dbReference>
<gene>
    <name evidence="4" type="ORF">OM075_15420</name>
</gene>